<protein>
    <recommendedName>
        <fullName evidence="4">CcmD family protein</fullName>
    </recommendedName>
</protein>
<keyword evidence="1" id="KW-0472">Membrane</keyword>
<reference evidence="2" key="1">
    <citation type="submission" date="2021-04" db="EMBL/GenBank/DDBJ databases">
        <title>Phylogenetic analysis of Acidobacteriaceae.</title>
        <authorList>
            <person name="Qiu L."/>
            <person name="Zhang Q."/>
        </authorList>
    </citation>
    <scope>NUCLEOTIDE SEQUENCE</scope>
    <source>
        <strain evidence="2">DSM 25168</strain>
    </source>
</reference>
<organism evidence="2 3">
    <name type="scientific">Occallatibacter riparius</name>
    <dbReference type="NCBI Taxonomy" id="1002689"/>
    <lineage>
        <taxon>Bacteria</taxon>
        <taxon>Pseudomonadati</taxon>
        <taxon>Acidobacteriota</taxon>
        <taxon>Terriglobia</taxon>
        <taxon>Terriglobales</taxon>
        <taxon>Acidobacteriaceae</taxon>
        <taxon>Occallatibacter</taxon>
    </lineage>
</organism>
<proteinExistence type="predicted"/>
<feature type="transmembrane region" description="Helical" evidence="1">
    <location>
        <begin position="13"/>
        <end position="32"/>
    </location>
</feature>
<dbReference type="EMBL" id="CP093313">
    <property type="protein sequence ID" value="UWZ82344.1"/>
    <property type="molecule type" value="Genomic_DNA"/>
</dbReference>
<evidence type="ECO:0008006" key="4">
    <source>
        <dbReference type="Google" id="ProtNLM"/>
    </source>
</evidence>
<accession>A0A9J7BHS0</accession>
<keyword evidence="1" id="KW-0812">Transmembrane</keyword>
<evidence type="ECO:0000313" key="3">
    <source>
        <dbReference type="Proteomes" id="UP001059380"/>
    </source>
</evidence>
<dbReference type="Proteomes" id="UP001059380">
    <property type="component" value="Chromosome"/>
</dbReference>
<dbReference type="AlphaFoldDB" id="A0A9J7BHS0"/>
<evidence type="ECO:0000313" key="2">
    <source>
        <dbReference type="EMBL" id="UWZ82344.1"/>
    </source>
</evidence>
<name>A0A9J7BHS0_9BACT</name>
<keyword evidence="3" id="KW-1185">Reference proteome</keyword>
<keyword evidence="1" id="KW-1133">Transmembrane helix</keyword>
<sequence>MDQRAILNHEFTVAAYTVTWVIQLAYLGFLAIKWRAEKRNAESRNRNRR</sequence>
<dbReference type="KEGG" id="orp:MOP44_17415"/>
<dbReference type="RefSeq" id="WP_260791528.1">
    <property type="nucleotide sequence ID" value="NZ_CP093313.1"/>
</dbReference>
<evidence type="ECO:0000256" key="1">
    <source>
        <dbReference type="SAM" id="Phobius"/>
    </source>
</evidence>
<gene>
    <name evidence="2" type="ORF">MOP44_17415</name>
</gene>